<name>A0A4V2E175_9LACO</name>
<keyword evidence="3" id="KW-0418">Kinase</keyword>
<dbReference type="AlphaFoldDB" id="A0A4V2E175"/>
<sequence length="386" mass="43866">MKEKGNKKSVHGLSWQFADEKEAVYADYLASEAFAREVASNNLTMGIAVSSLIAVIGFLGIFDLNSDYANISVLPVIASEWVYLFLLLANLPNLFLLLWLQKHPQAAELEIRICFANLAVNAILSGFTLYSTQEGSSYFFELVLMMMVICVFPYYKAGHGLSLVALSLLMISAIILVNHVQIAWQDTYDLFLFYVIGQACIVLRRCWFRQSSWYNYILHQANGTLFVSSRTDELTGLYNRLALREDFPNYSKQEVGVAMIDLDDFKHFNDNYGHAYGGLVLTRLGRYLQKDWMNEHLRCYRYGGDEILIIASGLEDSDFVKKLQIFQAEYAKLNQQLEEPATLSIGYATGAVANEEELRKMIQLADNYLYQAKRQGKNQVVGAEKK</sequence>
<accession>A0A4V2E175</accession>
<evidence type="ECO:0000313" key="4">
    <source>
        <dbReference type="Proteomes" id="UP000292818"/>
    </source>
</evidence>
<feature type="transmembrane region" description="Helical" evidence="1">
    <location>
        <begin position="43"/>
        <end position="61"/>
    </location>
</feature>
<dbReference type="PANTHER" id="PTHR45138:SF9">
    <property type="entry name" value="DIGUANYLATE CYCLASE DGCM-RELATED"/>
    <property type="match status" value="1"/>
</dbReference>
<reference evidence="3 4" key="1">
    <citation type="submission" date="2019-01" db="EMBL/GenBank/DDBJ databases">
        <title>Colonization of the human gut by bovine bacteria present in Parmesan cheese.</title>
        <authorList>
            <person name="Lugli G.A."/>
            <person name="Milani C."/>
        </authorList>
    </citation>
    <scope>NUCLEOTIDE SEQUENCE [LARGE SCALE GENOMIC DNA]</scope>
    <source>
        <strain evidence="3 4">LDELB18P1</strain>
    </source>
</reference>
<dbReference type="NCBIfam" id="TIGR00254">
    <property type="entry name" value="GGDEF"/>
    <property type="match status" value="1"/>
</dbReference>
<feature type="transmembrane region" description="Helical" evidence="1">
    <location>
        <begin position="162"/>
        <end position="184"/>
    </location>
</feature>
<dbReference type="InterPro" id="IPR029787">
    <property type="entry name" value="Nucleotide_cyclase"/>
</dbReference>
<dbReference type="InterPro" id="IPR000160">
    <property type="entry name" value="GGDEF_dom"/>
</dbReference>
<dbReference type="SMART" id="SM00267">
    <property type="entry name" value="GGDEF"/>
    <property type="match status" value="1"/>
</dbReference>
<dbReference type="GO" id="GO:0052621">
    <property type="term" value="F:diguanylate cyclase activity"/>
    <property type="evidence" value="ECO:0007669"/>
    <property type="project" value="TreeGrafter"/>
</dbReference>
<dbReference type="Proteomes" id="UP000292818">
    <property type="component" value="Unassembled WGS sequence"/>
</dbReference>
<dbReference type="GO" id="GO:0016301">
    <property type="term" value="F:kinase activity"/>
    <property type="evidence" value="ECO:0007669"/>
    <property type="project" value="UniProtKB-KW"/>
</dbReference>
<feature type="transmembrane region" description="Helical" evidence="1">
    <location>
        <begin position="136"/>
        <end position="155"/>
    </location>
</feature>
<evidence type="ECO:0000313" key="3">
    <source>
        <dbReference type="EMBL" id="RZM16700.1"/>
    </source>
</evidence>
<organism evidence="3 4">
    <name type="scientific">Lactobacillus delbrueckii</name>
    <dbReference type="NCBI Taxonomy" id="1584"/>
    <lineage>
        <taxon>Bacteria</taxon>
        <taxon>Bacillati</taxon>
        <taxon>Bacillota</taxon>
        <taxon>Bacilli</taxon>
        <taxon>Lactobacillales</taxon>
        <taxon>Lactobacillaceae</taxon>
        <taxon>Lactobacillus</taxon>
    </lineage>
</organism>
<gene>
    <name evidence="3" type="ORF">LDELB18P1_0826</name>
</gene>
<evidence type="ECO:0000259" key="2">
    <source>
        <dbReference type="PROSITE" id="PS50887"/>
    </source>
</evidence>
<keyword evidence="1" id="KW-1133">Transmembrane helix</keyword>
<protein>
    <submittedName>
        <fullName evidence="3">Histidine kinase</fullName>
    </submittedName>
</protein>
<dbReference type="CDD" id="cd01949">
    <property type="entry name" value="GGDEF"/>
    <property type="match status" value="1"/>
</dbReference>
<dbReference type="Pfam" id="PF00990">
    <property type="entry name" value="GGDEF"/>
    <property type="match status" value="1"/>
</dbReference>
<dbReference type="InterPro" id="IPR043128">
    <property type="entry name" value="Rev_trsase/Diguanyl_cyclase"/>
</dbReference>
<evidence type="ECO:0000256" key="1">
    <source>
        <dbReference type="SAM" id="Phobius"/>
    </source>
</evidence>
<dbReference type="Gene3D" id="3.30.70.270">
    <property type="match status" value="1"/>
</dbReference>
<dbReference type="PANTHER" id="PTHR45138">
    <property type="entry name" value="REGULATORY COMPONENTS OF SENSORY TRANSDUCTION SYSTEM"/>
    <property type="match status" value="1"/>
</dbReference>
<dbReference type="EMBL" id="SETJ01000030">
    <property type="protein sequence ID" value="RZM16700.1"/>
    <property type="molecule type" value="Genomic_DNA"/>
</dbReference>
<dbReference type="RefSeq" id="WP_231519950.1">
    <property type="nucleotide sequence ID" value="NZ_SETJ01000030.1"/>
</dbReference>
<keyword evidence="1" id="KW-0812">Transmembrane</keyword>
<keyword evidence="3" id="KW-0808">Transferase</keyword>
<keyword evidence="1" id="KW-0472">Membrane</keyword>
<comment type="caution">
    <text evidence="3">The sequence shown here is derived from an EMBL/GenBank/DDBJ whole genome shotgun (WGS) entry which is preliminary data.</text>
</comment>
<proteinExistence type="predicted"/>
<dbReference type="InterPro" id="IPR050469">
    <property type="entry name" value="Diguanylate_Cyclase"/>
</dbReference>
<feature type="transmembrane region" description="Helical" evidence="1">
    <location>
        <begin position="112"/>
        <end position="130"/>
    </location>
</feature>
<feature type="transmembrane region" description="Helical" evidence="1">
    <location>
        <begin position="81"/>
        <end position="100"/>
    </location>
</feature>
<dbReference type="SUPFAM" id="SSF55073">
    <property type="entry name" value="Nucleotide cyclase"/>
    <property type="match status" value="1"/>
</dbReference>
<dbReference type="PROSITE" id="PS50887">
    <property type="entry name" value="GGDEF"/>
    <property type="match status" value="1"/>
</dbReference>
<feature type="domain" description="GGDEF" evidence="2">
    <location>
        <begin position="253"/>
        <end position="385"/>
    </location>
</feature>